<proteinExistence type="predicted"/>
<comment type="caution">
    <text evidence="1">The sequence shown here is derived from an EMBL/GenBank/DDBJ whole genome shotgun (WGS) entry which is preliminary data.</text>
</comment>
<keyword evidence="2" id="KW-1185">Reference proteome</keyword>
<organism evidence="1 2">
    <name type="scientific">Rosa chinensis</name>
    <name type="common">China rose</name>
    <dbReference type="NCBI Taxonomy" id="74649"/>
    <lineage>
        <taxon>Eukaryota</taxon>
        <taxon>Viridiplantae</taxon>
        <taxon>Streptophyta</taxon>
        <taxon>Embryophyta</taxon>
        <taxon>Tracheophyta</taxon>
        <taxon>Spermatophyta</taxon>
        <taxon>Magnoliopsida</taxon>
        <taxon>eudicotyledons</taxon>
        <taxon>Gunneridae</taxon>
        <taxon>Pentapetalae</taxon>
        <taxon>rosids</taxon>
        <taxon>fabids</taxon>
        <taxon>Rosales</taxon>
        <taxon>Rosaceae</taxon>
        <taxon>Rosoideae</taxon>
        <taxon>Rosoideae incertae sedis</taxon>
        <taxon>Rosa</taxon>
    </lineage>
</organism>
<dbReference type="Proteomes" id="UP000238479">
    <property type="component" value="Chromosome 1"/>
</dbReference>
<evidence type="ECO:0000313" key="2">
    <source>
        <dbReference type="Proteomes" id="UP000238479"/>
    </source>
</evidence>
<sequence>MYLSFFFSFADFDLRLALPNQQTVEYPSFKLVIVGDGGTALFLNICYRNNAMMHEVCVWFPTVTFQLSKNLILVLNLGKLKTSLLP</sequence>
<gene>
    <name evidence="1" type="ORF">RchiOBHm_Chr1g0327941</name>
</gene>
<dbReference type="EMBL" id="PDCK01000039">
    <property type="protein sequence ID" value="PRQ55742.1"/>
    <property type="molecule type" value="Genomic_DNA"/>
</dbReference>
<reference evidence="1 2" key="1">
    <citation type="journal article" date="2018" name="Nat. Genet.">
        <title>The Rosa genome provides new insights in the design of modern roses.</title>
        <authorList>
            <person name="Bendahmane M."/>
        </authorList>
    </citation>
    <scope>NUCLEOTIDE SEQUENCE [LARGE SCALE GENOMIC DNA]</scope>
    <source>
        <strain evidence="2">cv. Old Blush</strain>
    </source>
</reference>
<dbReference type="Gramene" id="PRQ55742">
    <property type="protein sequence ID" value="PRQ55742"/>
    <property type="gene ID" value="RchiOBHm_Chr1g0327941"/>
</dbReference>
<name>A0A2P6SAP8_ROSCH</name>
<dbReference type="STRING" id="74649.A0A2P6SAP8"/>
<accession>A0A2P6SAP8</accession>
<dbReference type="AlphaFoldDB" id="A0A2P6SAP8"/>
<evidence type="ECO:0000313" key="1">
    <source>
        <dbReference type="EMBL" id="PRQ55742.1"/>
    </source>
</evidence>
<protein>
    <submittedName>
        <fullName evidence="1">Uncharacterized protein</fullName>
    </submittedName>
</protein>